<dbReference type="SUPFAM" id="SSF48452">
    <property type="entry name" value="TPR-like"/>
    <property type="match status" value="1"/>
</dbReference>
<name>A0A7W8DN14_9BACT</name>
<dbReference type="Gene3D" id="1.25.40.10">
    <property type="entry name" value="Tetratricopeptide repeat domain"/>
    <property type="match status" value="1"/>
</dbReference>
<organism evidence="1 2">
    <name type="scientific">Prosthecobacter vanneervenii</name>
    <dbReference type="NCBI Taxonomy" id="48466"/>
    <lineage>
        <taxon>Bacteria</taxon>
        <taxon>Pseudomonadati</taxon>
        <taxon>Verrucomicrobiota</taxon>
        <taxon>Verrucomicrobiia</taxon>
        <taxon>Verrucomicrobiales</taxon>
        <taxon>Verrucomicrobiaceae</taxon>
        <taxon>Prosthecobacter</taxon>
    </lineage>
</organism>
<dbReference type="RefSeq" id="WP_184344616.1">
    <property type="nucleotide sequence ID" value="NZ_JACHIG010000021.1"/>
</dbReference>
<evidence type="ECO:0000313" key="1">
    <source>
        <dbReference type="EMBL" id="MBB5035630.1"/>
    </source>
</evidence>
<dbReference type="AlphaFoldDB" id="A0A7W8DN14"/>
<gene>
    <name evidence="1" type="ORF">HNQ65_005243</name>
</gene>
<evidence type="ECO:0000313" key="2">
    <source>
        <dbReference type="Proteomes" id="UP000590740"/>
    </source>
</evidence>
<dbReference type="EMBL" id="JACHIG010000021">
    <property type="protein sequence ID" value="MBB5035630.1"/>
    <property type="molecule type" value="Genomic_DNA"/>
</dbReference>
<protein>
    <submittedName>
        <fullName evidence="1">Tetratricopeptide (TPR) repeat protein</fullName>
    </submittedName>
</protein>
<reference evidence="1 2" key="1">
    <citation type="submission" date="2020-08" db="EMBL/GenBank/DDBJ databases">
        <title>Genomic Encyclopedia of Type Strains, Phase IV (KMG-IV): sequencing the most valuable type-strain genomes for metagenomic binning, comparative biology and taxonomic classification.</title>
        <authorList>
            <person name="Goeker M."/>
        </authorList>
    </citation>
    <scope>NUCLEOTIDE SEQUENCE [LARGE SCALE GENOMIC DNA]</scope>
    <source>
        <strain evidence="1 2">DSM 12252</strain>
    </source>
</reference>
<comment type="caution">
    <text evidence="1">The sequence shown here is derived from an EMBL/GenBank/DDBJ whole genome shotgun (WGS) entry which is preliminary data.</text>
</comment>
<keyword evidence="2" id="KW-1185">Reference proteome</keyword>
<dbReference type="InterPro" id="IPR011990">
    <property type="entry name" value="TPR-like_helical_dom_sf"/>
</dbReference>
<accession>A0A7W8DN14</accession>
<sequence length="161" mass="18199">MTEAERRIIAAQGYVELGLYEEAQAELAPLPEEMHHRVDVIEITLLCLMGAQRWAEALALATKLCSEEPMEPGGFIHAAFCLHELQRTAEAVDVLSRGPATLRAKPVYYYNMGCYHACLGLLDKSMIYLKRAFEMDGELRQHAKKDRDLDCLRAQLESHHA</sequence>
<proteinExistence type="predicted"/>
<dbReference type="Proteomes" id="UP000590740">
    <property type="component" value="Unassembled WGS sequence"/>
</dbReference>
<dbReference type="NCBIfam" id="NF047558">
    <property type="entry name" value="TPR_END_plus"/>
    <property type="match status" value="1"/>
</dbReference>